<feature type="domain" description="B box-type" evidence="17">
    <location>
        <begin position="120"/>
        <end position="162"/>
    </location>
</feature>
<evidence type="ECO:0000313" key="19">
    <source>
        <dbReference type="Proteomes" id="UP001318040"/>
    </source>
</evidence>
<evidence type="ECO:0000259" key="17">
    <source>
        <dbReference type="PROSITE" id="PS50119"/>
    </source>
</evidence>
<dbReference type="PROSITE" id="PS50089">
    <property type="entry name" value="ZF_RING_2"/>
    <property type="match status" value="1"/>
</dbReference>
<dbReference type="InterPro" id="IPR027370">
    <property type="entry name" value="Znf-RING_euk"/>
</dbReference>
<evidence type="ECO:0000256" key="9">
    <source>
        <dbReference type="ARBA" id="ARBA00022833"/>
    </source>
</evidence>
<keyword evidence="11" id="KW-0514">Muscle protein</keyword>
<feature type="compositionally biased region" description="Basic and acidic residues" evidence="15">
    <location>
        <begin position="449"/>
        <end position="460"/>
    </location>
</feature>
<feature type="domain" description="COS" evidence="18">
    <location>
        <begin position="270"/>
        <end position="328"/>
    </location>
</feature>
<dbReference type="CDD" id="cd19831">
    <property type="entry name" value="Bbox2_MuRF1_C-II"/>
    <property type="match status" value="1"/>
</dbReference>
<dbReference type="GeneID" id="116941570"/>
<proteinExistence type="predicted"/>
<dbReference type="SUPFAM" id="SSF57850">
    <property type="entry name" value="RING/U-box"/>
    <property type="match status" value="1"/>
</dbReference>
<evidence type="ECO:0000256" key="7">
    <source>
        <dbReference type="ARBA" id="ARBA00022723"/>
    </source>
</evidence>
<dbReference type="SMART" id="SM00336">
    <property type="entry name" value="BBOX"/>
    <property type="match status" value="1"/>
</dbReference>
<protein>
    <recommendedName>
        <fullName evidence="4">RING-type E3 ubiquitin transferase</fullName>
        <ecNumber evidence="4">2.3.2.27</ecNumber>
    </recommendedName>
</protein>
<dbReference type="PANTHER" id="PTHR24099">
    <property type="entry name" value="E3 UBIQUITIN-PROTEIN LIGASE TRIM36-RELATED"/>
    <property type="match status" value="1"/>
</dbReference>
<dbReference type="PROSITE" id="PS50119">
    <property type="entry name" value="ZF_BBOX"/>
    <property type="match status" value="1"/>
</dbReference>
<evidence type="ECO:0000256" key="15">
    <source>
        <dbReference type="SAM" id="MobiDB-lite"/>
    </source>
</evidence>
<dbReference type="SMART" id="SM00184">
    <property type="entry name" value="RING"/>
    <property type="match status" value="1"/>
</dbReference>
<keyword evidence="12" id="KW-0539">Nucleus</keyword>
<keyword evidence="9" id="KW-0862">Zinc</keyword>
<keyword evidence="8 13" id="KW-0863">Zinc-finger</keyword>
<keyword evidence="10 14" id="KW-0175">Coiled coil</keyword>
<evidence type="ECO:0000256" key="10">
    <source>
        <dbReference type="ARBA" id="ARBA00023054"/>
    </source>
</evidence>
<keyword evidence="6" id="KW-0808">Transferase</keyword>
<comment type="subcellular location">
    <subcellularLocation>
        <location evidence="3">Cytoplasm</location>
    </subcellularLocation>
    <subcellularLocation>
        <location evidence="2">Nucleus</location>
    </subcellularLocation>
</comment>
<dbReference type="Proteomes" id="UP001318040">
    <property type="component" value="Chromosome 12"/>
</dbReference>
<evidence type="ECO:0000256" key="2">
    <source>
        <dbReference type="ARBA" id="ARBA00004123"/>
    </source>
</evidence>
<evidence type="ECO:0000256" key="4">
    <source>
        <dbReference type="ARBA" id="ARBA00012483"/>
    </source>
</evidence>
<dbReference type="PROSITE" id="PS51262">
    <property type="entry name" value="COS"/>
    <property type="match status" value="1"/>
</dbReference>
<gene>
    <name evidence="20" type="primary">LOC116941570</name>
</gene>
<feature type="coiled-coil region" evidence="14">
    <location>
        <begin position="184"/>
        <end position="211"/>
    </location>
</feature>
<evidence type="ECO:0000313" key="20">
    <source>
        <dbReference type="RefSeq" id="XP_032808640.1"/>
    </source>
</evidence>
<dbReference type="InterPro" id="IPR000315">
    <property type="entry name" value="Znf_B-box"/>
</dbReference>
<dbReference type="GO" id="GO:0005634">
    <property type="term" value="C:nucleus"/>
    <property type="evidence" value="ECO:0007669"/>
    <property type="project" value="UniProtKB-SubCell"/>
</dbReference>
<dbReference type="InterPro" id="IPR001841">
    <property type="entry name" value="Znf_RING"/>
</dbReference>
<dbReference type="InterPro" id="IPR050617">
    <property type="entry name" value="E3_ligase_FN3/SPRY"/>
</dbReference>
<dbReference type="InterPro" id="IPR013083">
    <property type="entry name" value="Znf_RING/FYVE/PHD"/>
</dbReference>
<evidence type="ECO:0000259" key="16">
    <source>
        <dbReference type="PROSITE" id="PS50089"/>
    </source>
</evidence>
<dbReference type="InterPro" id="IPR017903">
    <property type="entry name" value="COS_domain"/>
</dbReference>
<dbReference type="AlphaFoldDB" id="A0AAJ7WSS8"/>
<keyword evidence="7" id="KW-0479">Metal-binding</keyword>
<sequence length="477" mass="53306">MSAMELKALLRGPHTLDHLEKQLICPICLEIFSKPVVILPCQHNLCRKCCNDIFQAANPYLQGRTTSVGSAGRFRCPSCRHEVVLDRHGVYGLQRNLLVENIIDIYQQESTTRPMKNLEEHHPMCVEHEDEKINIYCVSCEAPTCSLCKVFGAHRNCEVAPLATVYKKQKVELSDGIALLVVGNDRMQLVISRLEEMCRNVEENGRSMRQALCGSFDALYAALEERKREMLQIIGHETDSKTQRVRTLAAQCSQHLERSSKLVESALHSMDEPEMAVFLQNAKPLLKTILETSEEADVQEMEGGFSSMDHFSCDFTQVEEKLRGLDFNPGPEPAQASGEDATEAEWLANEQAQWAEQEAELGQDVQSGWRSPRPDQKEEEPQTQPQPSPPEGAREETLGATAEAAGSAHGGHEGDRQPEAQFWSRGEEEKEVAEDPVPQVTRPWGPGDARPRPPEPRVDSAPEPALPTGVDMSEFEF</sequence>
<dbReference type="GO" id="GO:0008270">
    <property type="term" value="F:zinc ion binding"/>
    <property type="evidence" value="ECO:0007669"/>
    <property type="project" value="UniProtKB-KW"/>
</dbReference>
<dbReference type="Gene3D" id="3.30.160.60">
    <property type="entry name" value="Classic Zinc Finger"/>
    <property type="match status" value="1"/>
</dbReference>
<dbReference type="Pfam" id="PF13445">
    <property type="entry name" value="zf-RING_UBOX"/>
    <property type="match status" value="1"/>
</dbReference>
<feature type="compositionally biased region" description="Low complexity" evidence="15">
    <location>
        <begin position="398"/>
        <end position="407"/>
    </location>
</feature>
<keyword evidence="5" id="KW-0963">Cytoplasm</keyword>
<dbReference type="GO" id="GO:0070507">
    <property type="term" value="P:regulation of microtubule cytoskeleton organization"/>
    <property type="evidence" value="ECO:0007669"/>
    <property type="project" value="TreeGrafter"/>
</dbReference>
<evidence type="ECO:0000256" key="11">
    <source>
        <dbReference type="ARBA" id="ARBA00023179"/>
    </source>
</evidence>
<evidence type="ECO:0000256" key="8">
    <source>
        <dbReference type="ARBA" id="ARBA00022771"/>
    </source>
</evidence>
<feature type="region of interest" description="Disordered" evidence="15">
    <location>
        <begin position="355"/>
        <end position="477"/>
    </location>
</feature>
<evidence type="ECO:0000256" key="3">
    <source>
        <dbReference type="ARBA" id="ARBA00004496"/>
    </source>
</evidence>
<keyword evidence="19" id="KW-1185">Reference proteome</keyword>
<evidence type="ECO:0000256" key="5">
    <source>
        <dbReference type="ARBA" id="ARBA00022490"/>
    </source>
</evidence>
<dbReference type="RefSeq" id="XP_032808640.1">
    <property type="nucleotide sequence ID" value="XM_032952749.1"/>
</dbReference>
<dbReference type="Gene3D" id="3.30.40.10">
    <property type="entry name" value="Zinc/RING finger domain, C3HC4 (zinc finger)"/>
    <property type="match status" value="1"/>
</dbReference>
<evidence type="ECO:0000256" key="1">
    <source>
        <dbReference type="ARBA" id="ARBA00000900"/>
    </source>
</evidence>
<dbReference type="FunFam" id="3.30.40.10:FF:000014">
    <property type="entry name" value="probable E3 ubiquitin-protein ligase MID2"/>
    <property type="match status" value="1"/>
</dbReference>
<feature type="domain" description="RING-type" evidence="16">
    <location>
        <begin position="25"/>
        <end position="80"/>
    </location>
</feature>
<dbReference type="GO" id="GO:0005737">
    <property type="term" value="C:cytoplasm"/>
    <property type="evidence" value="ECO:0007669"/>
    <property type="project" value="UniProtKB-SubCell"/>
</dbReference>
<dbReference type="SUPFAM" id="SSF57845">
    <property type="entry name" value="B-box zinc-binding domain"/>
    <property type="match status" value="1"/>
</dbReference>
<dbReference type="KEGG" id="pmrn:116941570"/>
<evidence type="ECO:0000259" key="18">
    <source>
        <dbReference type="PROSITE" id="PS51262"/>
    </source>
</evidence>
<accession>A0AAJ7WSS8</accession>
<organism evidence="19 20">
    <name type="scientific">Petromyzon marinus</name>
    <name type="common">Sea lamprey</name>
    <dbReference type="NCBI Taxonomy" id="7757"/>
    <lineage>
        <taxon>Eukaryota</taxon>
        <taxon>Metazoa</taxon>
        <taxon>Chordata</taxon>
        <taxon>Craniata</taxon>
        <taxon>Vertebrata</taxon>
        <taxon>Cyclostomata</taxon>
        <taxon>Hyperoartia</taxon>
        <taxon>Petromyzontiformes</taxon>
        <taxon>Petromyzontidae</taxon>
        <taxon>Petromyzon</taxon>
    </lineage>
</organism>
<evidence type="ECO:0000256" key="12">
    <source>
        <dbReference type="ARBA" id="ARBA00023242"/>
    </source>
</evidence>
<dbReference type="Gene3D" id="1.20.5.170">
    <property type="match status" value="1"/>
</dbReference>
<dbReference type="PANTHER" id="PTHR24099:SF17">
    <property type="entry name" value="TRIPARTITE MOTIF CONTAINING 55"/>
    <property type="match status" value="1"/>
</dbReference>
<evidence type="ECO:0000256" key="13">
    <source>
        <dbReference type="PROSITE-ProRule" id="PRU00024"/>
    </source>
</evidence>
<dbReference type="Pfam" id="PF00643">
    <property type="entry name" value="zf-B_box"/>
    <property type="match status" value="1"/>
</dbReference>
<dbReference type="EC" id="2.3.2.27" evidence="4"/>
<evidence type="ECO:0000256" key="14">
    <source>
        <dbReference type="SAM" id="Coils"/>
    </source>
</evidence>
<reference evidence="20" key="1">
    <citation type="submission" date="2025-08" db="UniProtKB">
        <authorList>
            <consortium name="RefSeq"/>
        </authorList>
    </citation>
    <scope>IDENTIFICATION</scope>
    <source>
        <tissue evidence="20">Sperm</tissue>
    </source>
</reference>
<comment type="catalytic activity">
    <reaction evidence="1">
        <text>S-ubiquitinyl-[E2 ubiquitin-conjugating enzyme]-L-cysteine + [acceptor protein]-L-lysine = [E2 ubiquitin-conjugating enzyme]-L-cysteine + N(6)-ubiquitinyl-[acceptor protein]-L-lysine.</text>
        <dbReference type="EC" id="2.3.2.27"/>
    </reaction>
</comment>
<evidence type="ECO:0000256" key="6">
    <source>
        <dbReference type="ARBA" id="ARBA00022679"/>
    </source>
</evidence>
<dbReference type="GO" id="GO:0061630">
    <property type="term" value="F:ubiquitin protein ligase activity"/>
    <property type="evidence" value="ECO:0007669"/>
    <property type="project" value="UniProtKB-EC"/>
</dbReference>
<name>A0AAJ7WSS8_PETMA</name>